<organism evidence="1 2">
    <name type="scientific">Solanum commersonii</name>
    <name type="common">Commerson's wild potato</name>
    <name type="synonym">Commerson's nightshade</name>
    <dbReference type="NCBI Taxonomy" id="4109"/>
    <lineage>
        <taxon>Eukaryota</taxon>
        <taxon>Viridiplantae</taxon>
        <taxon>Streptophyta</taxon>
        <taxon>Embryophyta</taxon>
        <taxon>Tracheophyta</taxon>
        <taxon>Spermatophyta</taxon>
        <taxon>Magnoliopsida</taxon>
        <taxon>eudicotyledons</taxon>
        <taxon>Gunneridae</taxon>
        <taxon>Pentapetalae</taxon>
        <taxon>asterids</taxon>
        <taxon>lamiids</taxon>
        <taxon>Solanales</taxon>
        <taxon>Solanaceae</taxon>
        <taxon>Solanoideae</taxon>
        <taxon>Solaneae</taxon>
        <taxon>Solanum</taxon>
    </lineage>
</organism>
<evidence type="ECO:0000313" key="1">
    <source>
        <dbReference type="EMBL" id="KAG5568387.1"/>
    </source>
</evidence>
<dbReference type="EMBL" id="JACXVP010000140">
    <property type="protein sequence ID" value="KAG5568387.1"/>
    <property type="molecule type" value="Genomic_DNA"/>
</dbReference>
<comment type="caution">
    <text evidence="1">The sequence shown here is derived from an EMBL/GenBank/DDBJ whole genome shotgun (WGS) entry which is preliminary data.</text>
</comment>
<accession>A0A9J5VYW1</accession>
<proteinExistence type="predicted"/>
<evidence type="ECO:0000313" key="2">
    <source>
        <dbReference type="Proteomes" id="UP000824120"/>
    </source>
</evidence>
<keyword evidence="2" id="KW-1185">Reference proteome</keyword>
<gene>
    <name evidence="1" type="ORF">H5410_064598</name>
</gene>
<dbReference type="OrthoDB" id="1737880at2759"/>
<name>A0A9J5VYW1_SOLCO</name>
<dbReference type="AlphaFoldDB" id="A0A9J5VYW1"/>
<sequence length="116" mass="13319">MESFSGIVMGVFLTTCISNGKRDQVVDEVAEVFPIECCDDDEFVEDENIVCDNLNNESCDQKKIVELFQGVNDMKYFIAQWLYKAKDTVIKAHDCLLKICVYSYLKLWMTTLLIAL</sequence>
<reference evidence="1" key="1">
    <citation type="submission" date="2020-09" db="EMBL/GenBank/DDBJ databases">
        <title>De no assembly of potato wild relative species, Solanum commersonii.</title>
        <authorList>
            <person name="Cho K."/>
        </authorList>
    </citation>
    <scope>NUCLEOTIDE SEQUENCE</scope>
    <source>
        <strain evidence="1">LZ3.2</strain>
        <tissue evidence="1">Leaf</tissue>
    </source>
</reference>
<protein>
    <submittedName>
        <fullName evidence="1">Uncharacterized protein</fullName>
    </submittedName>
</protein>
<dbReference type="Proteomes" id="UP000824120">
    <property type="component" value="Unassembled WGS sequence"/>
</dbReference>